<sequence>MFATAKRSMAVKALYDDVVKLAERSVKTGPLASYLQKEFKDVATGIVSSSPKSTSDYTPFIPPNKTTEQMRQQNLENLHIFLTNKALHAELLQRYNPTTAMSEEERIRLTARRVGLDVPITHNPSAASTSMSDTDSANNYRESAQIAQNKYEQDKHHRQGQLYSGNGDGLNVGGPLRPPGSKE</sequence>
<accession>A0A077R9T9</accession>
<evidence type="ECO:0000256" key="1">
    <source>
        <dbReference type="SAM" id="MobiDB-lite"/>
    </source>
</evidence>
<dbReference type="PANTHER" id="PTHR28015:SF1">
    <property type="entry name" value="ATP SYNTHASE ASSEMBLY FACTOR FMC1, MITOCHONDRIAL"/>
    <property type="match status" value="1"/>
</dbReference>
<dbReference type="AlphaFoldDB" id="A0A077R9T9"/>
<dbReference type="Pfam" id="PF13233">
    <property type="entry name" value="Complex1_LYR_2"/>
    <property type="match status" value="1"/>
</dbReference>
<reference evidence="2" key="1">
    <citation type="journal article" date="2014" name="Genome Biol. Evol.">
        <title>Gene Loss Rather Than Gene Gain Is Associated with a Host Jump from Monocots to Dicots in the Smut Fungus Melanopsichium pennsylvanicum.</title>
        <authorList>
            <person name="Sharma R."/>
            <person name="Mishra B."/>
            <person name="Runge F."/>
            <person name="Thines M."/>
        </authorList>
    </citation>
    <scope>NUCLEOTIDE SEQUENCE</scope>
    <source>
        <strain evidence="2">4</strain>
    </source>
</reference>
<dbReference type="EMBL" id="HG529683">
    <property type="protein sequence ID" value="CDI56293.1"/>
    <property type="molecule type" value="Genomic_DNA"/>
</dbReference>
<feature type="region of interest" description="Disordered" evidence="1">
    <location>
        <begin position="147"/>
        <end position="183"/>
    </location>
</feature>
<name>A0A077R9T9_9BASI</name>
<protein>
    <submittedName>
        <fullName evidence="2">Uncharacterized protein</fullName>
    </submittedName>
</protein>
<dbReference type="PANTHER" id="PTHR28015">
    <property type="entry name" value="ATP SYNTHASE ASSEMBLY FACTOR FMC1, MITOCHONDRIAL"/>
    <property type="match status" value="1"/>
</dbReference>
<dbReference type="InterPro" id="IPR039196">
    <property type="entry name" value="Fmc1"/>
</dbReference>
<organism evidence="2">
    <name type="scientific">Melanopsichium pennsylvanicum 4</name>
    <dbReference type="NCBI Taxonomy" id="1398559"/>
    <lineage>
        <taxon>Eukaryota</taxon>
        <taxon>Fungi</taxon>
        <taxon>Dikarya</taxon>
        <taxon>Basidiomycota</taxon>
        <taxon>Ustilaginomycotina</taxon>
        <taxon>Ustilaginomycetes</taxon>
        <taxon>Ustilaginales</taxon>
        <taxon>Ustilaginaceae</taxon>
        <taxon>Melanopsichium</taxon>
    </lineage>
</organism>
<evidence type="ECO:0000313" key="2">
    <source>
        <dbReference type="EMBL" id="CDI56293.1"/>
    </source>
</evidence>
<dbReference type="GO" id="GO:0033615">
    <property type="term" value="P:mitochondrial proton-transporting ATP synthase complex assembly"/>
    <property type="evidence" value="ECO:0007669"/>
    <property type="project" value="InterPro"/>
</dbReference>
<proteinExistence type="predicted"/>
<dbReference type="GO" id="GO:0005759">
    <property type="term" value="C:mitochondrial matrix"/>
    <property type="evidence" value="ECO:0007669"/>
    <property type="project" value="TreeGrafter"/>
</dbReference>